<evidence type="ECO:0000313" key="7">
    <source>
        <dbReference type="EMBL" id="KAJ4978947.1"/>
    </source>
</evidence>
<keyword evidence="2 5" id="KW-0812">Transmembrane</keyword>
<dbReference type="InterPro" id="IPR044839">
    <property type="entry name" value="NDR1-like"/>
</dbReference>
<feature type="transmembrane region" description="Helical" evidence="5">
    <location>
        <begin position="15"/>
        <end position="41"/>
    </location>
</feature>
<keyword evidence="3 5" id="KW-1133">Transmembrane helix</keyword>
<evidence type="ECO:0000256" key="4">
    <source>
        <dbReference type="ARBA" id="ARBA00023136"/>
    </source>
</evidence>
<comment type="subcellular location">
    <subcellularLocation>
        <location evidence="1">Membrane</location>
        <topology evidence="1">Single-pass membrane protein</topology>
    </subcellularLocation>
</comment>
<dbReference type="GO" id="GO:0005886">
    <property type="term" value="C:plasma membrane"/>
    <property type="evidence" value="ECO:0007669"/>
    <property type="project" value="TreeGrafter"/>
</dbReference>
<dbReference type="PANTHER" id="PTHR31234">
    <property type="entry name" value="LATE EMBRYOGENESIS ABUNDANT (LEA) HYDROXYPROLINE-RICH GLYCOPROTEIN FAMILY"/>
    <property type="match status" value="1"/>
</dbReference>
<dbReference type="GO" id="GO:0098542">
    <property type="term" value="P:defense response to other organism"/>
    <property type="evidence" value="ECO:0007669"/>
    <property type="project" value="InterPro"/>
</dbReference>
<reference evidence="7" key="1">
    <citation type="journal article" date="2023" name="Plant J.">
        <title>The genome of the king protea, Protea cynaroides.</title>
        <authorList>
            <person name="Chang J."/>
            <person name="Duong T.A."/>
            <person name="Schoeman C."/>
            <person name="Ma X."/>
            <person name="Roodt D."/>
            <person name="Barker N."/>
            <person name="Li Z."/>
            <person name="Van de Peer Y."/>
            <person name="Mizrachi E."/>
        </authorList>
    </citation>
    <scope>NUCLEOTIDE SEQUENCE</scope>
    <source>
        <tissue evidence="7">Young leaves</tissue>
    </source>
</reference>
<evidence type="ECO:0000256" key="2">
    <source>
        <dbReference type="ARBA" id="ARBA00022692"/>
    </source>
</evidence>
<sequence length="196" mass="22152">MANPPSSTPSSRKNLFRFIIVTVLALIVLAGITVLIVWLVIRPKQLVYTIEDGSVHGYDMKYNHVNASFNFLMKVQNPSRKVSVFYDSMQVTVLYDDEPIAFDIVEPFFLSHHNVTHLMLKPVARSAPLLASTARGLSAERSFGEMELTIKMKAKIRYKVGKWKSSKRNLWTTCSSVGLLFSSSKSFERIKCDTNS</sequence>
<evidence type="ECO:0000313" key="8">
    <source>
        <dbReference type="Proteomes" id="UP001141806"/>
    </source>
</evidence>
<dbReference type="Pfam" id="PF03168">
    <property type="entry name" value="LEA_2"/>
    <property type="match status" value="1"/>
</dbReference>
<evidence type="ECO:0000256" key="3">
    <source>
        <dbReference type="ARBA" id="ARBA00022989"/>
    </source>
</evidence>
<gene>
    <name evidence="7" type="ORF">NE237_009727</name>
</gene>
<dbReference type="PANTHER" id="PTHR31234:SF39">
    <property type="entry name" value="HARPIN-INDUCED PROTEIN 1 CONTAINING PROTEIN, EXPRESSED"/>
    <property type="match status" value="1"/>
</dbReference>
<dbReference type="OrthoDB" id="669838at2759"/>
<feature type="domain" description="Late embryogenesis abundant protein LEA-2 subgroup" evidence="6">
    <location>
        <begin position="74"/>
        <end position="164"/>
    </location>
</feature>
<protein>
    <recommendedName>
        <fullName evidence="6">Late embryogenesis abundant protein LEA-2 subgroup domain-containing protein</fullName>
    </recommendedName>
</protein>
<keyword evidence="4 5" id="KW-0472">Membrane</keyword>
<evidence type="ECO:0000256" key="1">
    <source>
        <dbReference type="ARBA" id="ARBA00004167"/>
    </source>
</evidence>
<dbReference type="Proteomes" id="UP001141806">
    <property type="component" value="Unassembled WGS sequence"/>
</dbReference>
<keyword evidence="8" id="KW-1185">Reference proteome</keyword>
<accession>A0A9Q0KYB6</accession>
<comment type="caution">
    <text evidence="7">The sequence shown here is derived from an EMBL/GenBank/DDBJ whole genome shotgun (WGS) entry which is preliminary data.</text>
</comment>
<dbReference type="EMBL" id="JAMYWD010000002">
    <property type="protein sequence ID" value="KAJ4978947.1"/>
    <property type="molecule type" value="Genomic_DNA"/>
</dbReference>
<name>A0A9Q0KYB6_9MAGN</name>
<proteinExistence type="predicted"/>
<dbReference type="InterPro" id="IPR004864">
    <property type="entry name" value="LEA_2"/>
</dbReference>
<dbReference type="AlphaFoldDB" id="A0A9Q0KYB6"/>
<evidence type="ECO:0000256" key="5">
    <source>
        <dbReference type="SAM" id="Phobius"/>
    </source>
</evidence>
<evidence type="ECO:0000259" key="6">
    <source>
        <dbReference type="Pfam" id="PF03168"/>
    </source>
</evidence>
<organism evidence="7 8">
    <name type="scientific">Protea cynaroides</name>
    <dbReference type="NCBI Taxonomy" id="273540"/>
    <lineage>
        <taxon>Eukaryota</taxon>
        <taxon>Viridiplantae</taxon>
        <taxon>Streptophyta</taxon>
        <taxon>Embryophyta</taxon>
        <taxon>Tracheophyta</taxon>
        <taxon>Spermatophyta</taxon>
        <taxon>Magnoliopsida</taxon>
        <taxon>Proteales</taxon>
        <taxon>Proteaceae</taxon>
        <taxon>Protea</taxon>
    </lineage>
</organism>